<evidence type="ECO:0000256" key="1">
    <source>
        <dbReference type="SAM" id="MobiDB-lite"/>
    </source>
</evidence>
<protein>
    <submittedName>
        <fullName evidence="2">Uncharacterized protein</fullName>
    </submittedName>
</protein>
<comment type="caution">
    <text evidence="2">The sequence shown here is derived from an EMBL/GenBank/DDBJ whole genome shotgun (WGS) entry which is preliminary data.</text>
</comment>
<evidence type="ECO:0000313" key="2">
    <source>
        <dbReference type="EMBL" id="KAL0071035.1"/>
    </source>
</evidence>
<gene>
    <name evidence="2" type="ORF">AAF712_001593</name>
</gene>
<name>A0ABR3AC13_9AGAR</name>
<organism evidence="2 3">
    <name type="scientific">Marasmius tenuissimus</name>
    <dbReference type="NCBI Taxonomy" id="585030"/>
    <lineage>
        <taxon>Eukaryota</taxon>
        <taxon>Fungi</taxon>
        <taxon>Dikarya</taxon>
        <taxon>Basidiomycota</taxon>
        <taxon>Agaricomycotina</taxon>
        <taxon>Agaricomycetes</taxon>
        <taxon>Agaricomycetidae</taxon>
        <taxon>Agaricales</taxon>
        <taxon>Marasmiineae</taxon>
        <taxon>Marasmiaceae</taxon>
        <taxon>Marasmius</taxon>
    </lineage>
</organism>
<keyword evidence="3" id="KW-1185">Reference proteome</keyword>
<sequence length="173" mass="18652">MFAGLPLYIASSAFVRHTLNALYSDLQVTIHKVSVNTPKSGDTGHDAGTSSPTTTQNSLKRDREKSLFLGLRVNGTARVSGSLGEWEVNCTYGFSPITGLILTHTINSIEPAPHQTVYDALRASLGGVFGQGYSVPGSERIKGQRPGTAFSGRSELEMQMIEVRKKGLDNTPR</sequence>
<evidence type="ECO:0000313" key="3">
    <source>
        <dbReference type="Proteomes" id="UP001437256"/>
    </source>
</evidence>
<accession>A0ABR3AC13</accession>
<feature type="region of interest" description="Disordered" evidence="1">
    <location>
        <begin position="35"/>
        <end position="62"/>
    </location>
</feature>
<proteinExistence type="predicted"/>
<dbReference type="Proteomes" id="UP001437256">
    <property type="component" value="Unassembled WGS sequence"/>
</dbReference>
<dbReference type="EMBL" id="JBBXMP010000004">
    <property type="protein sequence ID" value="KAL0071035.1"/>
    <property type="molecule type" value="Genomic_DNA"/>
</dbReference>
<reference evidence="2 3" key="1">
    <citation type="submission" date="2024-05" db="EMBL/GenBank/DDBJ databases">
        <title>A draft genome resource for the thread blight pathogen Marasmius tenuissimus strain MS-2.</title>
        <authorList>
            <person name="Yulfo-Soto G.E."/>
            <person name="Baruah I.K."/>
            <person name="Amoako-Attah I."/>
            <person name="Bukari Y."/>
            <person name="Meinhardt L.W."/>
            <person name="Bailey B.A."/>
            <person name="Cohen S.P."/>
        </authorList>
    </citation>
    <scope>NUCLEOTIDE SEQUENCE [LARGE SCALE GENOMIC DNA]</scope>
    <source>
        <strain evidence="2 3">MS-2</strain>
    </source>
</reference>
<feature type="compositionally biased region" description="Polar residues" evidence="1">
    <location>
        <begin position="48"/>
        <end position="58"/>
    </location>
</feature>